<dbReference type="EMBL" id="JALJOT010000009">
    <property type="protein sequence ID" value="KAK9907772.1"/>
    <property type="molecule type" value="Genomic_DNA"/>
</dbReference>
<dbReference type="PANTHER" id="PTHR21567:SF62">
    <property type="entry name" value="ARM REPEAT SUPERFAMILY PROTEIN"/>
    <property type="match status" value="1"/>
</dbReference>
<feature type="region of interest" description="Disordered" evidence="1">
    <location>
        <begin position="22"/>
        <end position="75"/>
    </location>
</feature>
<evidence type="ECO:0000313" key="2">
    <source>
        <dbReference type="EMBL" id="KAK9907772.1"/>
    </source>
</evidence>
<evidence type="ECO:0000256" key="1">
    <source>
        <dbReference type="SAM" id="MobiDB-lite"/>
    </source>
</evidence>
<gene>
    <name evidence="2" type="ORF">WJX75_009714</name>
</gene>
<dbReference type="Proteomes" id="UP001491310">
    <property type="component" value="Unassembled WGS sequence"/>
</dbReference>
<dbReference type="PANTHER" id="PTHR21567">
    <property type="entry name" value="CLASP"/>
    <property type="match status" value="1"/>
</dbReference>
<keyword evidence="3" id="KW-1185">Reference proteome</keyword>
<dbReference type="SUPFAM" id="SSF48371">
    <property type="entry name" value="ARM repeat"/>
    <property type="match status" value="1"/>
</dbReference>
<proteinExistence type="predicted"/>
<evidence type="ECO:0000313" key="3">
    <source>
        <dbReference type="Proteomes" id="UP001491310"/>
    </source>
</evidence>
<organism evidence="2 3">
    <name type="scientific">Coccomyxa subellipsoidea</name>
    <dbReference type="NCBI Taxonomy" id="248742"/>
    <lineage>
        <taxon>Eukaryota</taxon>
        <taxon>Viridiplantae</taxon>
        <taxon>Chlorophyta</taxon>
        <taxon>core chlorophytes</taxon>
        <taxon>Trebouxiophyceae</taxon>
        <taxon>Trebouxiophyceae incertae sedis</taxon>
        <taxon>Coccomyxaceae</taxon>
        <taxon>Coccomyxa</taxon>
    </lineage>
</organism>
<sequence>METKKKADFDIGCGLISISVTIGSPRKEGRREESLMKRTAKAGEEAKNVKQARSSRLKGEEESTAQPMQEKQPSAREIAAAKAARARLYSKAQGQEREAAEIRLPTGQAPVPTVDVDIIPTEQLTPLDNVEANAQAAMQDLQSSDWAVACRGQTQLRRLAVFHPEECRPLLPQIIPLVLKSVKNLRSSLSKAAIMAVSDLCQTFGTELLPLLDVGGAAQPLKSLLSQLLLKAGSNDKRFVIEEVTRALQTMADCMDPTKLLQRLLPYAAHKNPKVRGKVAVSLAASASKMSAEQWAGHDRAALLRAAGRLVCDNTPEARDAAKRLIALLRDAFDASAHAASAGTDVATEGHGKENEAKDRNAAREISRK</sequence>
<dbReference type="InterPro" id="IPR011989">
    <property type="entry name" value="ARM-like"/>
</dbReference>
<dbReference type="InterPro" id="IPR016024">
    <property type="entry name" value="ARM-type_fold"/>
</dbReference>
<feature type="compositionally biased region" description="Basic and acidic residues" evidence="1">
    <location>
        <begin position="348"/>
        <end position="369"/>
    </location>
</feature>
<reference evidence="2 3" key="1">
    <citation type="journal article" date="2024" name="Nat. Commun.">
        <title>Phylogenomics reveals the evolutionary origins of lichenization in chlorophyte algae.</title>
        <authorList>
            <person name="Puginier C."/>
            <person name="Libourel C."/>
            <person name="Otte J."/>
            <person name="Skaloud P."/>
            <person name="Haon M."/>
            <person name="Grisel S."/>
            <person name="Petersen M."/>
            <person name="Berrin J.G."/>
            <person name="Delaux P.M."/>
            <person name="Dal Grande F."/>
            <person name="Keller J."/>
        </authorList>
    </citation>
    <scope>NUCLEOTIDE SEQUENCE [LARGE SCALE GENOMIC DNA]</scope>
    <source>
        <strain evidence="2 3">SAG 216-7</strain>
    </source>
</reference>
<name>A0ABR2YLL0_9CHLO</name>
<evidence type="ECO:0008006" key="4">
    <source>
        <dbReference type="Google" id="ProtNLM"/>
    </source>
</evidence>
<dbReference type="Gene3D" id="1.25.10.10">
    <property type="entry name" value="Leucine-rich Repeat Variant"/>
    <property type="match status" value="1"/>
</dbReference>
<feature type="region of interest" description="Disordered" evidence="1">
    <location>
        <begin position="343"/>
        <end position="369"/>
    </location>
</feature>
<comment type="caution">
    <text evidence="2">The sequence shown here is derived from an EMBL/GenBank/DDBJ whole genome shotgun (WGS) entry which is preliminary data.</text>
</comment>
<protein>
    <recommendedName>
        <fullName evidence="4">TOG domain-containing protein</fullName>
    </recommendedName>
</protein>
<feature type="compositionally biased region" description="Basic and acidic residues" evidence="1">
    <location>
        <begin position="25"/>
        <end position="48"/>
    </location>
</feature>
<accession>A0ABR2YLL0</accession>